<keyword evidence="1" id="KW-1133">Transmembrane helix</keyword>
<gene>
    <name evidence="2" type="ORF">H3H51_05805</name>
</gene>
<protein>
    <submittedName>
        <fullName evidence="2">DUF2878 domain-containing protein</fullName>
    </submittedName>
</protein>
<dbReference type="PROSITE" id="PS51257">
    <property type="entry name" value="PROKAR_LIPOPROTEIN"/>
    <property type="match status" value="1"/>
</dbReference>
<comment type="caution">
    <text evidence="2">The sequence shown here is derived from an EMBL/GenBank/DDBJ whole genome shotgun (WGS) entry which is preliminary data.</text>
</comment>
<dbReference type="Proteomes" id="UP000542720">
    <property type="component" value="Unassembled WGS sequence"/>
</dbReference>
<name>A0A7W4LJY0_9GAMM</name>
<dbReference type="EMBL" id="JACJUD010000002">
    <property type="protein sequence ID" value="MBB2494526.1"/>
    <property type="molecule type" value="Genomic_DNA"/>
</dbReference>
<dbReference type="AlphaFoldDB" id="A0A7W4LJY0"/>
<accession>A0A7W4LJY0</accession>
<keyword evidence="3" id="KW-1185">Reference proteome</keyword>
<reference evidence="2 3" key="1">
    <citation type="submission" date="2020-08" db="EMBL/GenBank/DDBJ databases">
        <authorList>
            <person name="Kim C.M."/>
        </authorList>
    </citation>
    <scope>NUCLEOTIDE SEQUENCE [LARGE SCALE GENOMIC DNA]</scope>
    <source>
        <strain evidence="2 3">UL070</strain>
    </source>
</reference>
<evidence type="ECO:0000256" key="1">
    <source>
        <dbReference type="SAM" id="Phobius"/>
    </source>
</evidence>
<keyword evidence="1" id="KW-0472">Membrane</keyword>
<organism evidence="2 3">
    <name type="scientific">Aquipseudomonas ullengensis</name>
    <dbReference type="NCBI Taxonomy" id="2759166"/>
    <lineage>
        <taxon>Bacteria</taxon>
        <taxon>Pseudomonadati</taxon>
        <taxon>Pseudomonadota</taxon>
        <taxon>Gammaproteobacteria</taxon>
        <taxon>Pseudomonadales</taxon>
        <taxon>Pseudomonadaceae</taxon>
        <taxon>Aquipseudomonas</taxon>
    </lineage>
</organism>
<dbReference type="InterPro" id="IPR021306">
    <property type="entry name" value="DUF2878"/>
</dbReference>
<sequence>MPLTAPRSLILNALLFQLGWFACVFGAQRPWLLLLAGACLVAHFLWISSWREDGRLVLSVLLFGCLLDSSLLHLGVLAFPSDSPLLPGWLALLWALFATTLNHSLAWSARPWWLGALLGAVFGPLSYYAGAQLADVGMPLGTWPTLAVLAGIWAGAMVGLNTLARVCKPRAA</sequence>
<feature type="transmembrane region" description="Helical" evidence="1">
    <location>
        <begin position="85"/>
        <end position="105"/>
    </location>
</feature>
<evidence type="ECO:0000313" key="2">
    <source>
        <dbReference type="EMBL" id="MBB2494526.1"/>
    </source>
</evidence>
<dbReference type="Pfam" id="PF11086">
    <property type="entry name" value="DUF2878"/>
    <property type="match status" value="1"/>
</dbReference>
<feature type="transmembrane region" description="Helical" evidence="1">
    <location>
        <begin position="142"/>
        <end position="164"/>
    </location>
</feature>
<proteinExistence type="predicted"/>
<dbReference type="RefSeq" id="WP_183088103.1">
    <property type="nucleotide sequence ID" value="NZ_JACJUD010000002.1"/>
</dbReference>
<feature type="transmembrane region" description="Helical" evidence="1">
    <location>
        <begin position="112"/>
        <end position="130"/>
    </location>
</feature>
<evidence type="ECO:0000313" key="3">
    <source>
        <dbReference type="Proteomes" id="UP000542720"/>
    </source>
</evidence>
<feature type="transmembrane region" description="Helical" evidence="1">
    <location>
        <begin position="56"/>
        <end position="79"/>
    </location>
</feature>
<feature type="transmembrane region" description="Helical" evidence="1">
    <location>
        <begin position="31"/>
        <end position="49"/>
    </location>
</feature>
<keyword evidence="1" id="KW-0812">Transmembrane</keyword>